<dbReference type="PANTHER" id="PTHR43162">
    <property type="match status" value="1"/>
</dbReference>
<protein>
    <submittedName>
        <fullName evidence="2">Uncharacterized protein YbjT (DUF2867 family)</fullName>
    </submittedName>
</protein>
<dbReference type="Pfam" id="PF13460">
    <property type="entry name" value="NAD_binding_10"/>
    <property type="match status" value="1"/>
</dbReference>
<feature type="domain" description="NAD(P)-binding" evidence="1">
    <location>
        <begin position="6"/>
        <end position="189"/>
    </location>
</feature>
<dbReference type="InterPro" id="IPR051604">
    <property type="entry name" value="Ergot_Alk_Oxidoreductase"/>
</dbReference>
<organism evidence="2 3">
    <name type="scientific">Crossiella equi</name>
    <dbReference type="NCBI Taxonomy" id="130796"/>
    <lineage>
        <taxon>Bacteria</taxon>
        <taxon>Bacillati</taxon>
        <taxon>Actinomycetota</taxon>
        <taxon>Actinomycetes</taxon>
        <taxon>Pseudonocardiales</taxon>
        <taxon>Pseudonocardiaceae</taxon>
        <taxon>Crossiella</taxon>
    </lineage>
</organism>
<keyword evidence="3" id="KW-1185">Reference proteome</keyword>
<reference evidence="2 3" key="1">
    <citation type="submission" date="2021-03" db="EMBL/GenBank/DDBJ databases">
        <title>Sequencing the genomes of 1000 actinobacteria strains.</title>
        <authorList>
            <person name="Klenk H.-P."/>
        </authorList>
    </citation>
    <scope>NUCLEOTIDE SEQUENCE [LARGE SCALE GENOMIC DNA]</scope>
    <source>
        <strain evidence="2 3">DSM 44580</strain>
    </source>
</reference>
<dbReference type="EMBL" id="JAGIOO010000001">
    <property type="protein sequence ID" value="MBP2471576.1"/>
    <property type="molecule type" value="Genomic_DNA"/>
</dbReference>
<evidence type="ECO:0000313" key="3">
    <source>
        <dbReference type="Proteomes" id="UP001519363"/>
    </source>
</evidence>
<dbReference type="Gene3D" id="3.40.50.720">
    <property type="entry name" value="NAD(P)-binding Rossmann-like Domain"/>
    <property type="match status" value="1"/>
</dbReference>
<dbReference type="SUPFAM" id="SSF51735">
    <property type="entry name" value="NAD(P)-binding Rossmann-fold domains"/>
    <property type="match status" value="1"/>
</dbReference>
<sequence length="286" mass="30773">MITTPTGDIGSQLVTRLLGHEDLRLIVRDPARLPAEVRDQVEVVTGSHGDPEVLDRALPGADAVFWLVPPDVRTPSLDLAYSGFTQAAAKAFPAHGVEHVVAVCALGRDTPLAGHAGLVTASFAMTDLIAASGVALRALACPTFMDNVARQAQTIREHGVYADSVLPDRRGPHVATADIAAAAARLLLDRSWTGQREVPLLGPEDLSAQDIVRTLSEVLGRPVRYQRQSLEEFRDRYLGYGASPAFAEGMVDMMRAKDQGLDAAVARTPENTTPTTFRQWCEQAFG</sequence>
<evidence type="ECO:0000259" key="1">
    <source>
        <dbReference type="Pfam" id="PF13460"/>
    </source>
</evidence>
<gene>
    <name evidence="2" type="ORF">JOF53_000448</name>
</gene>
<comment type="caution">
    <text evidence="2">The sequence shown here is derived from an EMBL/GenBank/DDBJ whole genome shotgun (WGS) entry which is preliminary data.</text>
</comment>
<dbReference type="PANTHER" id="PTHR43162:SF1">
    <property type="entry name" value="PRESTALK A DIFFERENTIATION PROTEIN A"/>
    <property type="match status" value="1"/>
</dbReference>
<proteinExistence type="predicted"/>
<dbReference type="InterPro" id="IPR036291">
    <property type="entry name" value="NAD(P)-bd_dom_sf"/>
</dbReference>
<dbReference type="Gene3D" id="3.90.25.10">
    <property type="entry name" value="UDP-galactose 4-epimerase, domain 1"/>
    <property type="match status" value="1"/>
</dbReference>
<evidence type="ECO:0000313" key="2">
    <source>
        <dbReference type="EMBL" id="MBP2471576.1"/>
    </source>
</evidence>
<dbReference type="Proteomes" id="UP001519363">
    <property type="component" value="Unassembled WGS sequence"/>
</dbReference>
<accession>A0ABS5A5K0</accession>
<dbReference type="InterPro" id="IPR016040">
    <property type="entry name" value="NAD(P)-bd_dom"/>
</dbReference>
<name>A0ABS5A5K0_9PSEU</name>